<proteinExistence type="inferred from homology"/>
<feature type="transmembrane region" description="Helical" evidence="3">
    <location>
        <begin position="123"/>
        <end position="145"/>
    </location>
</feature>
<evidence type="ECO:0000313" key="4">
    <source>
        <dbReference type="EMBL" id="MCK8785963.1"/>
    </source>
</evidence>
<organism evidence="4 5">
    <name type="scientific">Roseomonas acroporae</name>
    <dbReference type="NCBI Taxonomy" id="2937791"/>
    <lineage>
        <taxon>Bacteria</taxon>
        <taxon>Pseudomonadati</taxon>
        <taxon>Pseudomonadota</taxon>
        <taxon>Alphaproteobacteria</taxon>
        <taxon>Acetobacterales</taxon>
        <taxon>Roseomonadaceae</taxon>
        <taxon>Roseomonas</taxon>
    </lineage>
</organism>
<evidence type="ECO:0000313" key="5">
    <source>
        <dbReference type="Proteomes" id="UP001139516"/>
    </source>
</evidence>
<dbReference type="Proteomes" id="UP001139516">
    <property type="component" value="Unassembled WGS sequence"/>
</dbReference>
<keyword evidence="2 3" id="KW-0472">Membrane</keyword>
<dbReference type="Pfam" id="PF02632">
    <property type="entry name" value="BioY"/>
    <property type="match status" value="1"/>
</dbReference>
<keyword evidence="5" id="KW-1185">Reference proteome</keyword>
<comment type="subcellular location">
    <subcellularLocation>
        <location evidence="2">Cell membrane</location>
        <topology evidence="2">Multi-pass membrane protein</topology>
    </subcellularLocation>
</comment>
<dbReference type="GO" id="GO:0015225">
    <property type="term" value="F:biotin transmembrane transporter activity"/>
    <property type="evidence" value="ECO:0007669"/>
    <property type="project" value="UniProtKB-UniRule"/>
</dbReference>
<dbReference type="AlphaFoldDB" id="A0A9X1YAR1"/>
<feature type="transmembrane region" description="Helical" evidence="3">
    <location>
        <begin position="151"/>
        <end position="173"/>
    </location>
</feature>
<evidence type="ECO:0000256" key="1">
    <source>
        <dbReference type="ARBA" id="ARBA00010692"/>
    </source>
</evidence>
<dbReference type="PANTHER" id="PTHR34295">
    <property type="entry name" value="BIOTIN TRANSPORTER BIOY"/>
    <property type="match status" value="1"/>
</dbReference>
<dbReference type="GO" id="GO:0005886">
    <property type="term" value="C:plasma membrane"/>
    <property type="evidence" value="ECO:0007669"/>
    <property type="project" value="UniProtKB-SubCell"/>
</dbReference>
<feature type="transmembrane region" description="Helical" evidence="3">
    <location>
        <begin position="88"/>
        <end position="111"/>
    </location>
</feature>
<dbReference type="Gene3D" id="1.10.1760.20">
    <property type="match status" value="1"/>
</dbReference>
<dbReference type="PIRSF" id="PIRSF016661">
    <property type="entry name" value="BioY"/>
    <property type="match status" value="1"/>
</dbReference>
<feature type="transmembrane region" description="Helical" evidence="3">
    <location>
        <begin position="41"/>
        <end position="58"/>
    </location>
</feature>
<dbReference type="RefSeq" id="WP_248668082.1">
    <property type="nucleotide sequence ID" value="NZ_JALPRX010000071.1"/>
</dbReference>
<gene>
    <name evidence="4" type="ORF">M0638_16415</name>
</gene>
<dbReference type="PANTHER" id="PTHR34295:SF1">
    <property type="entry name" value="BIOTIN TRANSPORTER BIOY"/>
    <property type="match status" value="1"/>
</dbReference>
<comment type="similarity">
    <text evidence="1 2">Belongs to the BioY family.</text>
</comment>
<accession>A0A9X1YAR1</accession>
<name>A0A9X1YAR1_9PROT</name>
<protein>
    <recommendedName>
        <fullName evidence="2">Biotin transporter</fullName>
    </recommendedName>
</protein>
<keyword evidence="3" id="KW-1133">Transmembrane helix</keyword>
<keyword evidence="2" id="KW-1003">Cell membrane</keyword>
<sequence length="183" mass="17915">MPAFAAASLARSPARAALLALGGSLAVAASAQIQVPLHPVPMTLQSLVVLLVGAAYGWRLGGATLALYLAEGLAGLPVFAGFNAGPAALLGPTGGFLLGFVPAAALAGWLAERGWARGLAGSAAMLLLGHAVIFAAGIAWLATLVGLPTAVAAGLLPFLPGTAVKVALGTALLRAAGLVRTAR</sequence>
<comment type="caution">
    <text evidence="4">The sequence shown here is derived from an EMBL/GenBank/DDBJ whole genome shotgun (WGS) entry which is preliminary data.</text>
</comment>
<evidence type="ECO:0000256" key="2">
    <source>
        <dbReference type="PIRNR" id="PIRNR016661"/>
    </source>
</evidence>
<evidence type="ECO:0000256" key="3">
    <source>
        <dbReference type="SAM" id="Phobius"/>
    </source>
</evidence>
<dbReference type="InterPro" id="IPR003784">
    <property type="entry name" value="BioY"/>
</dbReference>
<reference evidence="4" key="1">
    <citation type="submission" date="2022-04" db="EMBL/GenBank/DDBJ databases">
        <title>Roseomonas acroporae sp. nov., isolated from coral Acropora digitifera.</title>
        <authorList>
            <person name="Sun H."/>
        </authorList>
    </citation>
    <scope>NUCLEOTIDE SEQUENCE</scope>
    <source>
        <strain evidence="4">NAR14</strain>
    </source>
</reference>
<dbReference type="EMBL" id="JALPRX010000071">
    <property type="protein sequence ID" value="MCK8785963.1"/>
    <property type="molecule type" value="Genomic_DNA"/>
</dbReference>
<keyword evidence="3" id="KW-0812">Transmembrane</keyword>
<keyword evidence="2" id="KW-0813">Transport</keyword>